<feature type="region of interest" description="Disordered" evidence="1">
    <location>
        <begin position="133"/>
        <end position="160"/>
    </location>
</feature>
<evidence type="ECO:0000256" key="2">
    <source>
        <dbReference type="SAM" id="Phobius"/>
    </source>
</evidence>
<evidence type="ECO:0000313" key="4">
    <source>
        <dbReference type="Proteomes" id="UP001597097"/>
    </source>
</evidence>
<dbReference type="RefSeq" id="WP_219538803.1">
    <property type="nucleotide sequence ID" value="NZ_JAHKRM010000051.1"/>
</dbReference>
<keyword evidence="2" id="KW-1133">Transmembrane helix</keyword>
<name>A0ABW4GES4_9ACTN</name>
<keyword evidence="4" id="KW-1185">Reference proteome</keyword>
<evidence type="ECO:0000256" key="1">
    <source>
        <dbReference type="SAM" id="MobiDB-lite"/>
    </source>
</evidence>
<feature type="transmembrane region" description="Helical" evidence="2">
    <location>
        <begin position="7"/>
        <end position="30"/>
    </location>
</feature>
<evidence type="ECO:0000313" key="3">
    <source>
        <dbReference type="EMBL" id="MFD1541242.1"/>
    </source>
</evidence>
<keyword evidence="2" id="KW-0472">Membrane</keyword>
<dbReference type="EMBL" id="JBHUCM010000025">
    <property type="protein sequence ID" value="MFD1541242.1"/>
    <property type="molecule type" value="Genomic_DNA"/>
</dbReference>
<feature type="compositionally biased region" description="Pro residues" evidence="1">
    <location>
        <begin position="143"/>
        <end position="160"/>
    </location>
</feature>
<accession>A0ABW4GES4</accession>
<dbReference type="Proteomes" id="UP001597097">
    <property type="component" value="Unassembled WGS sequence"/>
</dbReference>
<keyword evidence="2" id="KW-0812">Transmembrane</keyword>
<reference evidence="4" key="1">
    <citation type="journal article" date="2019" name="Int. J. Syst. Evol. Microbiol.">
        <title>The Global Catalogue of Microorganisms (GCM) 10K type strain sequencing project: providing services to taxonomists for standard genome sequencing and annotation.</title>
        <authorList>
            <consortium name="The Broad Institute Genomics Platform"/>
            <consortium name="The Broad Institute Genome Sequencing Center for Infectious Disease"/>
            <person name="Wu L."/>
            <person name="Ma J."/>
        </authorList>
    </citation>
    <scope>NUCLEOTIDE SEQUENCE [LARGE SCALE GENOMIC DNA]</scope>
    <source>
        <strain evidence="4">CGMCC 1.15399</strain>
    </source>
</reference>
<protein>
    <submittedName>
        <fullName evidence="3">Uncharacterized protein</fullName>
    </submittedName>
</protein>
<gene>
    <name evidence="3" type="ORF">ACFSJ0_29605</name>
</gene>
<proteinExistence type="predicted"/>
<organism evidence="3 4">
    <name type="scientific">Nonomuraea guangzhouensis</name>
    <dbReference type="NCBI Taxonomy" id="1291555"/>
    <lineage>
        <taxon>Bacteria</taxon>
        <taxon>Bacillati</taxon>
        <taxon>Actinomycetota</taxon>
        <taxon>Actinomycetes</taxon>
        <taxon>Streptosporangiales</taxon>
        <taxon>Streptosporangiaceae</taxon>
        <taxon>Nonomuraea</taxon>
    </lineage>
</organism>
<feature type="transmembrane region" description="Helical" evidence="2">
    <location>
        <begin position="42"/>
        <end position="61"/>
    </location>
</feature>
<sequence length="160" mass="16232">MATRKSTWGWISLTVGGLVVGALGTIFIVLDLEQADQLASVVGVFVALAGLGISVYGVVLARRSSSPASSQATAPRSDIDAITEREERSVAVQDNFGVIQTGDAGRAAITGAGNASNTITGGTFHGPVTMARDIVGPSAAQLSPPPALPPDGPDVPEQPR</sequence>
<comment type="caution">
    <text evidence="3">The sequence shown here is derived from an EMBL/GenBank/DDBJ whole genome shotgun (WGS) entry which is preliminary data.</text>
</comment>